<comment type="caution">
    <text evidence="2">The sequence shown here is derived from an EMBL/GenBank/DDBJ whole genome shotgun (WGS) entry which is preliminary data.</text>
</comment>
<protein>
    <submittedName>
        <fullName evidence="2">Uncharacterized protein</fullName>
    </submittedName>
</protein>
<gene>
    <name evidence="2" type="ORF">CIN_21990</name>
</gene>
<dbReference type="RefSeq" id="WP_008855188.1">
    <property type="nucleotide sequence ID" value="NZ_AGFR01000022.1"/>
</dbReference>
<accession>G6F3K3</accession>
<evidence type="ECO:0000256" key="1">
    <source>
        <dbReference type="SAM" id="Phobius"/>
    </source>
</evidence>
<dbReference type="AlphaFoldDB" id="G6F3K3"/>
<sequence length="52" mass="6303">MSILEIFKWWWENNIEWIRLNDPWVIPVVAISLPLSFLLRAIAVIIRVWRGK</sequence>
<reference evidence="2 3" key="1">
    <citation type="submission" date="2011-10" db="EMBL/GenBank/DDBJ databases">
        <title>Genome Sequence of Commensalibacter intestini A911, isolated from Drosophila gut.</title>
        <authorList>
            <person name="Lee W.-J."/>
            <person name="Kim E.-K."/>
        </authorList>
    </citation>
    <scope>NUCLEOTIDE SEQUENCE [LARGE SCALE GENOMIC DNA]</scope>
    <source>
        <strain evidence="2 3">A911</strain>
    </source>
</reference>
<dbReference type="EMBL" id="AGFR01000022">
    <property type="protein sequence ID" value="EHD12882.1"/>
    <property type="molecule type" value="Genomic_DNA"/>
</dbReference>
<keyword evidence="1" id="KW-0812">Transmembrane</keyword>
<evidence type="ECO:0000313" key="3">
    <source>
        <dbReference type="Proteomes" id="UP000005939"/>
    </source>
</evidence>
<evidence type="ECO:0000313" key="2">
    <source>
        <dbReference type="EMBL" id="EHD12882.1"/>
    </source>
</evidence>
<keyword evidence="1" id="KW-1133">Transmembrane helix</keyword>
<feature type="transmembrane region" description="Helical" evidence="1">
    <location>
        <begin position="24"/>
        <end position="49"/>
    </location>
</feature>
<keyword evidence="1" id="KW-0472">Membrane</keyword>
<name>G6F3K3_9PROT</name>
<proteinExistence type="predicted"/>
<organism evidence="2 3">
    <name type="scientific">Commensalibacter intestini A911</name>
    <dbReference type="NCBI Taxonomy" id="1088868"/>
    <lineage>
        <taxon>Bacteria</taxon>
        <taxon>Pseudomonadati</taxon>
        <taxon>Pseudomonadota</taxon>
        <taxon>Alphaproteobacteria</taxon>
        <taxon>Acetobacterales</taxon>
        <taxon>Acetobacteraceae</taxon>
    </lineage>
</organism>
<dbReference type="Proteomes" id="UP000005939">
    <property type="component" value="Unassembled WGS sequence"/>
</dbReference>
<dbReference type="STRING" id="1088868.CIN_21990"/>